<evidence type="ECO:0000313" key="2">
    <source>
        <dbReference type="Proteomes" id="UP000538666"/>
    </source>
</evidence>
<sequence>MDVSPLNALAPGAGDSLSPRLKSAAHEFEASLMQEFLKPLQHDSLFSSSDAAGFKAEDDDEDAGSGGALMSFGTQAMARAISERGGFGIATKILDHFRTAAGSDHRGSATKL</sequence>
<evidence type="ECO:0000313" key="1">
    <source>
        <dbReference type="EMBL" id="MBB6147244.1"/>
    </source>
</evidence>
<organism evidence="1 2">
    <name type="scientific">Silvibacterium bohemicum</name>
    <dbReference type="NCBI Taxonomy" id="1577686"/>
    <lineage>
        <taxon>Bacteria</taxon>
        <taxon>Pseudomonadati</taxon>
        <taxon>Acidobacteriota</taxon>
        <taxon>Terriglobia</taxon>
        <taxon>Terriglobales</taxon>
        <taxon>Acidobacteriaceae</taxon>
        <taxon>Silvibacterium</taxon>
    </lineage>
</organism>
<dbReference type="OrthoDB" id="129888at2"/>
<dbReference type="EMBL" id="JACHEK010000013">
    <property type="protein sequence ID" value="MBB6147244.1"/>
    <property type="molecule type" value="Genomic_DNA"/>
</dbReference>
<reference evidence="1 2" key="1">
    <citation type="submission" date="2020-08" db="EMBL/GenBank/DDBJ databases">
        <title>Genomic Encyclopedia of Type Strains, Phase IV (KMG-IV): sequencing the most valuable type-strain genomes for metagenomic binning, comparative biology and taxonomic classification.</title>
        <authorList>
            <person name="Goeker M."/>
        </authorList>
    </citation>
    <scope>NUCLEOTIDE SEQUENCE [LARGE SCALE GENOMIC DNA]</scope>
    <source>
        <strain evidence="1 2">DSM 103733</strain>
    </source>
</reference>
<gene>
    <name evidence="1" type="ORF">HNQ77_005238</name>
</gene>
<name>A0A841KAB8_9BACT</name>
<keyword evidence="2" id="KW-1185">Reference proteome</keyword>
<dbReference type="AlphaFoldDB" id="A0A841KAB8"/>
<protein>
    <submittedName>
        <fullName evidence="1">Rod binding domain-containing protein</fullName>
    </submittedName>
</protein>
<accession>A0A841KAB8</accession>
<dbReference type="RefSeq" id="WP_050060213.1">
    <property type="nucleotide sequence ID" value="NZ_JACHEK010000013.1"/>
</dbReference>
<comment type="caution">
    <text evidence="1">The sequence shown here is derived from an EMBL/GenBank/DDBJ whole genome shotgun (WGS) entry which is preliminary data.</text>
</comment>
<dbReference type="Proteomes" id="UP000538666">
    <property type="component" value="Unassembled WGS sequence"/>
</dbReference>
<proteinExistence type="predicted"/>